<evidence type="ECO:0000313" key="1">
    <source>
        <dbReference type="EMBL" id="OCK82355.1"/>
    </source>
</evidence>
<feature type="non-terminal residue" evidence="1">
    <location>
        <position position="1"/>
    </location>
</feature>
<organism evidence="1 2">
    <name type="scientific">Lepidopterella palustris CBS 459.81</name>
    <dbReference type="NCBI Taxonomy" id="1314670"/>
    <lineage>
        <taxon>Eukaryota</taxon>
        <taxon>Fungi</taxon>
        <taxon>Dikarya</taxon>
        <taxon>Ascomycota</taxon>
        <taxon>Pezizomycotina</taxon>
        <taxon>Dothideomycetes</taxon>
        <taxon>Pleosporomycetidae</taxon>
        <taxon>Mytilinidiales</taxon>
        <taxon>Argynnaceae</taxon>
        <taxon>Lepidopterella</taxon>
    </lineage>
</organism>
<protein>
    <submittedName>
        <fullName evidence="1">Uncharacterized protein</fullName>
    </submittedName>
</protein>
<evidence type="ECO:0000313" key="2">
    <source>
        <dbReference type="Proteomes" id="UP000250266"/>
    </source>
</evidence>
<dbReference type="EMBL" id="KV744890">
    <property type="protein sequence ID" value="OCK82355.1"/>
    <property type="molecule type" value="Genomic_DNA"/>
</dbReference>
<dbReference type="OrthoDB" id="2157530at2759"/>
<gene>
    <name evidence="1" type="ORF">K432DRAFT_256636</name>
</gene>
<sequence>RYLGVVPRVAEVDDVLYIFSGMKSPFCLGNATDQRELTALWGQAYVHGLMYGEAFERGVSFK</sequence>
<proteinExistence type="predicted"/>
<keyword evidence="2" id="KW-1185">Reference proteome</keyword>
<dbReference type="AlphaFoldDB" id="A0A8E2JH13"/>
<reference evidence="1 2" key="1">
    <citation type="journal article" date="2016" name="Nat. Commun.">
        <title>Ectomycorrhizal ecology is imprinted in the genome of the dominant symbiotic fungus Cenococcum geophilum.</title>
        <authorList>
            <consortium name="DOE Joint Genome Institute"/>
            <person name="Peter M."/>
            <person name="Kohler A."/>
            <person name="Ohm R.A."/>
            <person name="Kuo A."/>
            <person name="Krutzmann J."/>
            <person name="Morin E."/>
            <person name="Arend M."/>
            <person name="Barry K.W."/>
            <person name="Binder M."/>
            <person name="Choi C."/>
            <person name="Clum A."/>
            <person name="Copeland A."/>
            <person name="Grisel N."/>
            <person name="Haridas S."/>
            <person name="Kipfer T."/>
            <person name="LaButti K."/>
            <person name="Lindquist E."/>
            <person name="Lipzen A."/>
            <person name="Maire R."/>
            <person name="Meier B."/>
            <person name="Mihaltcheva S."/>
            <person name="Molinier V."/>
            <person name="Murat C."/>
            <person name="Poggeler S."/>
            <person name="Quandt C.A."/>
            <person name="Sperisen C."/>
            <person name="Tritt A."/>
            <person name="Tisserant E."/>
            <person name="Crous P.W."/>
            <person name="Henrissat B."/>
            <person name="Nehls U."/>
            <person name="Egli S."/>
            <person name="Spatafora J.W."/>
            <person name="Grigoriev I.V."/>
            <person name="Martin F.M."/>
        </authorList>
    </citation>
    <scope>NUCLEOTIDE SEQUENCE [LARGE SCALE GENOMIC DNA]</scope>
    <source>
        <strain evidence="1 2">CBS 459.81</strain>
    </source>
</reference>
<name>A0A8E2JH13_9PEZI</name>
<feature type="non-terminal residue" evidence="1">
    <location>
        <position position="62"/>
    </location>
</feature>
<dbReference type="Proteomes" id="UP000250266">
    <property type="component" value="Unassembled WGS sequence"/>
</dbReference>
<accession>A0A8E2JH13</accession>